<dbReference type="PANTHER" id="PTHR33204">
    <property type="entry name" value="TRANSCRIPTIONAL REGULATOR, MARR FAMILY"/>
    <property type="match status" value="1"/>
</dbReference>
<dbReference type="PROSITE" id="PS51118">
    <property type="entry name" value="HTH_HXLR"/>
    <property type="match status" value="1"/>
</dbReference>
<dbReference type="RefSeq" id="WP_301131274.1">
    <property type="nucleotide sequence ID" value="NZ_JAUHPW010000002.1"/>
</dbReference>
<evidence type="ECO:0000259" key="4">
    <source>
        <dbReference type="PROSITE" id="PS51118"/>
    </source>
</evidence>
<proteinExistence type="predicted"/>
<organism evidence="5 6">
    <name type="scientific">Demequina litoralis</name>
    <dbReference type="NCBI Taxonomy" id="3051660"/>
    <lineage>
        <taxon>Bacteria</taxon>
        <taxon>Bacillati</taxon>
        <taxon>Actinomycetota</taxon>
        <taxon>Actinomycetes</taxon>
        <taxon>Micrococcales</taxon>
        <taxon>Demequinaceae</taxon>
        <taxon>Demequina</taxon>
    </lineage>
</organism>
<evidence type="ECO:0000256" key="2">
    <source>
        <dbReference type="ARBA" id="ARBA00023125"/>
    </source>
</evidence>
<dbReference type="InterPro" id="IPR036390">
    <property type="entry name" value="WH_DNA-bd_sf"/>
</dbReference>
<dbReference type="PANTHER" id="PTHR33204:SF37">
    <property type="entry name" value="HTH-TYPE TRANSCRIPTIONAL REGULATOR YODB"/>
    <property type="match status" value="1"/>
</dbReference>
<accession>A0ABT8G851</accession>
<gene>
    <name evidence="5" type="ORF">QQX09_03195</name>
</gene>
<dbReference type="Proteomes" id="UP001172728">
    <property type="component" value="Unassembled WGS sequence"/>
</dbReference>
<evidence type="ECO:0000313" key="5">
    <source>
        <dbReference type="EMBL" id="MDN4474859.1"/>
    </source>
</evidence>
<dbReference type="Pfam" id="PF01638">
    <property type="entry name" value="HxlR"/>
    <property type="match status" value="1"/>
</dbReference>
<comment type="caution">
    <text evidence="5">The sequence shown here is derived from an EMBL/GenBank/DDBJ whole genome shotgun (WGS) entry which is preliminary data.</text>
</comment>
<evidence type="ECO:0000256" key="3">
    <source>
        <dbReference type="ARBA" id="ARBA00023163"/>
    </source>
</evidence>
<reference evidence="5" key="1">
    <citation type="submission" date="2023-06" db="EMBL/GenBank/DDBJ databases">
        <title>Sysu t00192.</title>
        <authorList>
            <person name="Gao L."/>
            <person name="Fang B.-Z."/>
            <person name="Li W.-J."/>
        </authorList>
    </citation>
    <scope>NUCLEOTIDE SEQUENCE</scope>
    <source>
        <strain evidence="5">SYSU T00192</strain>
    </source>
</reference>
<dbReference type="InterPro" id="IPR036388">
    <property type="entry name" value="WH-like_DNA-bd_sf"/>
</dbReference>
<dbReference type="Gene3D" id="1.10.10.10">
    <property type="entry name" value="Winged helix-like DNA-binding domain superfamily/Winged helix DNA-binding domain"/>
    <property type="match status" value="1"/>
</dbReference>
<evidence type="ECO:0000256" key="1">
    <source>
        <dbReference type="ARBA" id="ARBA00023015"/>
    </source>
</evidence>
<feature type="domain" description="HTH hxlR-type" evidence="4">
    <location>
        <begin position="22"/>
        <end position="120"/>
    </location>
</feature>
<protein>
    <submittedName>
        <fullName evidence="5">Helix-turn-helix domain-containing protein</fullName>
    </submittedName>
</protein>
<dbReference type="SUPFAM" id="SSF46785">
    <property type="entry name" value="Winged helix' DNA-binding domain"/>
    <property type="match status" value="1"/>
</dbReference>
<keyword evidence="6" id="KW-1185">Reference proteome</keyword>
<sequence>MEGNEAADPSPALVTDVFARACTSRAAFEDVTSRWSSLVLLALAEGPHRFGELRRRVEGVSERMLAQALRGLERDGLLTRDVAGTIPPRVDYALTPLGTRVAEGLRGLADVLEGAVPEIDRARLDYDAR</sequence>
<name>A0ABT8G851_9MICO</name>
<keyword evidence="1" id="KW-0805">Transcription regulation</keyword>
<keyword evidence="2" id="KW-0238">DNA-binding</keyword>
<dbReference type="EMBL" id="JAUHPW010000002">
    <property type="protein sequence ID" value="MDN4474859.1"/>
    <property type="molecule type" value="Genomic_DNA"/>
</dbReference>
<dbReference type="InterPro" id="IPR002577">
    <property type="entry name" value="HTH_HxlR"/>
</dbReference>
<evidence type="ECO:0000313" key="6">
    <source>
        <dbReference type="Proteomes" id="UP001172728"/>
    </source>
</evidence>
<keyword evidence="3" id="KW-0804">Transcription</keyword>